<dbReference type="PANTHER" id="PTHR47507">
    <property type="entry name" value="BARRIER TO AUTOINTEGRATION FACTOR 2"/>
    <property type="match status" value="1"/>
</dbReference>
<dbReference type="InterPro" id="IPR036617">
    <property type="entry name" value="BAF_sf"/>
</dbReference>
<reference evidence="4" key="1">
    <citation type="submission" date="2022-11" db="UniProtKB">
        <authorList>
            <consortium name="WormBaseParasite"/>
        </authorList>
    </citation>
    <scope>IDENTIFICATION</scope>
</reference>
<evidence type="ECO:0000313" key="4">
    <source>
        <dbReference type="WBParaSite" id="jg354"/>
    </source>
</evidence>
<dbReference type="PANTHER" id="PTHR47507:SF6">
    <property type="entry name" value="BARRIER-TO-AUTOINTEGRATION FACTOR"/>
    <property type="match status" value="1"/>
</dbReference>
<dbReference type="InterPro" id="IPR004122">
    <property type="entry name" value="BAF_prot"/>
</dbReference>
<dbReference type="Proteomes" id="UP000887574">
    <property type="component" value="Unplaced"/>
</dbReference>
<dbReference type="GO" id="GO:0005634">
    <property type="term" value="C:nucleus"/>
    <property type="evidence" value="ECO:0007669"/>
    <property type="project" value="UniProtKB-SubCell"/>
</dbReference>
<evidence type="ECO:0000256" key="2">
    <source>
        <dbReference type="ARBA" id="ARBA00023242"/>
    </source>
</evidence>
<dbReference type="Gene3D" id="1.10.150.40">
    <property type="entry name" value="Barrier-to-autointegration factor, BAF"/>
    <property type="match status" value="1"/>
</dbReference>
<organism evidence="3 4">
    <name type="scientific">Ditylenchus dipsaci</name>
    <dbReference type="NCBI Taxonomy" id="166011"/>
    <lineage>
        <taxon>Eukaryota</taxon>
        <taxon>Metazoa</taxon>
        <taxon>Ecdysozoa</taxon>
        <taxon>Nematoda</taxon>
        <taxon>Chromadorea</taxon>
        <taxon>Rhabditida</taxon>
        <taxon>Tylenchina</taxon>
        <taxon>Tylenchomorpha</taxon>
        <taxon>Sphaerularioidea</taxon>
        <taxon>Anguinidae</taxon>
        <taxon>Anguininae</taxon>
        <taxon>Ditylenchus</taxon>
    </lineage>
</organism>
<evidence type="ECO:0000256" key="1">
    <source>
        <dbReference type="ARBA" id="ARBA00004123"/>
    </source>
</evidence>
<name>A0A915E8P2_9BILA</name>
<accession>A0A915E8P2</accession>
<dbReference type="Pfam" id="PF02961">
    <property type="entry name" value="SAM_BAF"/>
    <property type="match status" value="1"/>
</dbReference>
<keyword evidence="3" id="KW-1185">Reference proteome</keyword>
<dbReference type="GO" id="GO:0003677">
    <property type="term" value="F:DNA binding"/>
    <property type="evidence" value="ECO:0007669"/>
    <property type="project" value="InterPro"/>
</dbReference>
<dbReference type="AlphaFoldDB" id="A0A915E8P2"/>
<dbReference type="WBParaSite" id="jg354">
    <property type="protein sequence ID" value="jg354"/>
    <property type="gene ID" value="jg354"/>
</dbReference>
<dbReference type="GO" id="GO:0051276">
    <property type="term" value="P:chromosome organization"/>
    <property type="evidence" value="ECO:0007669"/>
    <property type="project" value="TreeGrafter"/>
</dbReference>
<comment type="subcellular location">
    <subcellularLocation>
        <location evidence="1">Nucleus</location>
    </subcellularLocation>
</comment>
<evidence type="ECO:0000313" key="3">
    <source>
        <dbReference type="Proteomes" id="UP000887574"/>
    </source>
</evidence>
<dbReference type="SUPFAM" id="SSF47798">
    <property type="entry name" value="Barrier-to-autointegration factor, BAF"/>
    <property type="match status" value="1"/>
</dbReference>
<proteinExistence type="predicted"/>
<dbReference type="InterPro" id="IPR051387">
    <property type="entry name" value="BAF"/>
</dbReference>
<dbReference type="SMART" id="SM01023">
    <property type="entry name" value="BAF"/>
    <property type="match status" value="1"/>
</dbReference>
<keyword evidence="2" id="KW-0539">Nucleus</keyword>
<dbReference type="GO" id="GO:0000793">
    <property type="term" value="C:condensed chromosome"/>
    <property type="evidence" value="ECO:0007669"/>
    <property type="project" value="TreeGrafter"/>
</dbReference>
<sequence>MSTSVKHREFICEPMGEKAVHCIAGIGDVYAKRLSIKGFDKAYVLFGQFLLLRKDQEMFVNGCQLRKSATSLPFIPALVNDVSSCSAKDVRCSSEAVVAKEVESPSLESLVSVLSLYCDNKAVVAGFPGLP</sequence>
<protein>
    <submittedName>
        <fullName evidence="4">Uncharacterized protein</fullName>
    </submittedName>
</protein>